<dbReference type="InParanoid" id="A0A1Y2GAU4"/>
<evidence type="ECO:0000256" key="5">
    <source>
        <dbReference type="ARBA" id="ARBA00023212"/>
    </source>
</evidence>
<feature type="region of interest" description="Disordered" evidence="6">
    <location>
        <begin position="1095"/>
        <end position="1119"/>
    </location>
</feature>
<keyword evidence="3" id="KW-0963">Cytoplasm</keyword>
<reference evidence="9 10" key="1">
    <citation type="submission" date="2016-07" db="EMBL/GenBank/DDBJ databases">
        <title>Pervasive Adenine N6-methylation of Active Genes in Fungi.</title>
        <authorList>
            <consortium name="DOE Joint Genome Institute"/>
            <person name="Mondo S.J."/>
            <person name="Dannebaum R.O."/>
            <person name="Kuo R.C."/>
            <person name="Labutti K."/>
            <person name="Haridas S."/>
            <person name="Kuo A."/>
            <person name="Salamov A."/>
            <person name="Ahrendt S.R."/>
            <person name="Lipzen A."/>
            <person name="Sullivan W."/>
            <person name="Andreopoulos W.B."/>
            <person name="Clum A."/>
            <person name="Lindquist E."/>
            <person name="Daum C."/>
            <person name="Ramamoorthy G.K."/>
            <person name="Gryganskyi A."/>
            <person name="Culley D."/>
            <person name="Magnuson J.K."/>
            <person name="James T.Y."/>
            <person name="O'Malley M.A."/>
            <person name="Stajich J.E."/>
            <person name="Spatafora J.W."/>
            <person name="Visel A."/>
            <person name="Grigoriev I.V."/>
        </authorList>
    </citation>
    <scope>NUCLEOTIDE SEQUENCE [LARGE SCALE GENOMIC DNA]</scope>
    <source>
        <strain evidence="9 10">NRRL 3116</strain>
    </source>
</reference>
<feature type="compositionally biased region" description="Acidic residues" evidence="6">
    <location>
        <begin position="1022"/>
        <end position="1038"/>
    </location>
</feature>
<keyword evidence="10" id="KW-1185">Reference proteome</keyword>
<comment type="similarity">
    <text evidence="2">Belongs to the TUBGCP family.</text>
</comment>
<dbReference type="GO" id="GO:0051321">
    <property type="term" value="P:meiotic cell cycle"/>
    <property type="evidence" value="ECO:0007669"/>
    <property type="project" value="TreeGrafter"/>
</dbReference>
<evidence type="ECO:0000259" key="8">
    <source>
        <dbReference type="Pfam" id="PF17681"/>
    </source>
</evidence>
<evidence type="ECO:0000256" key="3">
    <source>
        <dbReference type="ARBA" id="ARBA00022490"/>
    </source>
</evidence>
<feature type="domain" description="Gamma tubulin complex component protein N-terminal" evidence="8">
    <location>
        <begin position="333"/>
        <end position="731"/>
    </location>
</feature>
<proteinExistence type="inferred from homology"/>
<keyword evidence="4" id="KW-0493">Microtubule</keyword>
<dbReference type="GO" id="GO:0005874">
    <property type="term" value="C:microtubule"/>
    <property type="evidence" value="ECO:0007669"/>
    <property type="project" value="UniProtKB-KW"/>
</dbReference>
<evidence type="ECO:0000256" key="6">
    <source>
        <dbReference type="SAM" id="MobiDB-lite"/>
    </source>
</evidence>
<organism evidence="9 10">
    <name type="scientific">Lobosporangium transversale</name>
    <dbReference type="NCBI Taxonomy" id="64571"/>
    <lineage>
        <taxon>Eukaryota</taxon>
        <taxon>Fungi</taxon>
        <taxon>Fungi incertae sedis</taxon>
        <taxon>Mucoromycota</taxon>
        <taxon>Mortierellomycotina</taxon>
        <taxon>Mortierellomycetes</taxon>
        <taxon>Mortierellales</taxon>
        <taxon>Mortierellaceae</taxon>
        <taxon>Lobosporangium</taxon>
    </lineage>
</organism>
<dbReference type="RefSeq" id="XP_021877165.1">
    <property type="nucleotide sequence ID" value="XM_022030581.1"/>
</dbReference>
<dbReference type="GO" id="GO:0000930">
    <property type="term" value="C:gamma-tubulin complex"/>
    <property type="evidence" value="ECO:0007669"/>
    <property type="project" value="TreeGrafter"/>
</dbReference>
<dbReference type="InterPro" id="IPR042241">
    <property type="entry name" value="GCP_C_sf"/>
</dbReference>
<name>A0A1Y2GAU4_9FUNG</name>
<dbReference type="GO" id="GO:0031122">
    <property type="term" value="P:cytoplasmic microtubule organization"/>
    <property type="evidence" value="ECO:0007669"/>
    <property type="project" value="TreeGrafter"/>
</dbReference>
<feature type="compositionally biased region" description="Basic residues" evidence="6">
    <location>
        <begin position="1097"/>
        <end position="1106"/>
    </location>
</feature>
<evidence type="ECO:0000313" key="10">
    <source>
        <dbReference type="Proteomes" id="UP000193648"/>
    </source>
</evidence>
<dbReference type="GeneID" id="33572422"/>
<dbReference type="GO" id="GO:0000922">
    <property type="term" value="C:spindle pole"/>
    <property type="evidence" value="ECO:0007669"/>
    <property type="project" value="InterPro"/>
</dbReference>
<dbReference type="Pfam" id="PF17681">
    <property type="entry name" value="GCP_N_terminal"/>
    <property type="match status" value="1"/>
</dbReference>
<dbReference type="OrthoDB" id="66546at2759"/>
<dbReference type="GO" id="GO:0051011">
    <property type="term" value="F:microtubule minus-end binding"/>
    <property type="evidence" value="ECO:0007669"/>
    <property type="project" value="TreeGrafter"/>
</dbReference>
<dbReference type="EMBL" id="MCFF01000049">
    <property type="protein sequence ID" value="ORZ05678.1"/>
    <property type="molecule type" value="Genomic_DNA"/>
</dbReference>
<evidence type="ECO:0000256" key="4">
    <source>
        <dbReference type="ARBA" id="ARBA00022701"/>
    </source>
</evidence>
<evidence type="ECO:0000256" key="2">
    <source>
        <dbReference type="ARBA" id="ARBA00010337"/>
    </source>
</evidence>
<dbReference type="Pfam" id="PF04130">
    <property type="entry name" value="GCP_C_terminal"/>
    <property type="match status" value="1"/>
</dbReference>
<evidence type="ECO:0000313" key="9">
    <source>
        <dbReference type="EMBL" id="ORZ05678.1"/>
    </source>
</evidence>
<accession>A0A1Y2GAU4</accession>
<comment type="caution">
    <text evidence="9">The sequence shown here is derived from an EMBL/GenBank/DDBJ whole genome shotgun (WGS) entry which is preliminary data.</text>
</comment>
<dbReference type="PANTHER" id="PTHR19302">
    <property type="entry name" value="GAMMA TUBULIN COMPLEX PROTEIN"/>
    <property type="match status" value="1"/>
</dbReference>
<evidence type="ECO:0000259" key="7">
    <source>
        <dbReference type="Pfam" id="PF04130"/>
    </source>
</evidence>
<feature type="region of interest" description="Disordered" evidence="6">
    <location>
        <begin position="1022"/>
        <end position="1067"/>
    </location>
</feature>
<dbReference type="InterPro" id="IPR041470">
    <property type="entry name" value="GCP_N"/>
</dbReference>
<dbReference type="GO" id="GO:0043015">
    <property type="term" value="F:gamma-tubulin binding"/>
    <property type="evidence" value="ECO:0007669"/>
    <property type="project" value="InterPro"/>
</dbReference>
<dbReference type="PANTHER" id="PTHR19302:SF33">
    <property type="entry name" value="GAMMA-TUBULIN COMPLEX COMPONENT 5"/>
    <property type="match status" value="1"/>
</dbReference>
<dbReference type="GO" id="GO:0000278">
    <property type="term" value="P:mitotic cell cycle"/>
    <property type="evidence" value="ECO:0007669"/>
    <property type="project" value="TreeGrafter"/>
</dbReference>
<dbReference type="InterPro" id="IPR059169">
    <property type="entry name" value="GCP5_N_ext"/>
</dbReference>
<dbReference type="InterPro" id="IPR040457">
    <property type="entry name" value="GCP_C"/>
</dbReference>
<sequence length="1203" mass="135909">MSLTRRQRITLPEPARRLISCVTGLQAGHEYFETYETYVAHHLFDVNGSGGGCWSRNKVMDSKAIDSRFVGLAEKFSIRGQDTKADAIKRYLQQLRQFTRFLGGGDTARVIAATNEMDLEDAAQNTMSSVLFLFLELSESPTELKKGESMYVIPKALQETKSKQKTQEEINRELWKSILKEDPLVGPHWQTQEQGGMESDGSDYEDMDVRSRIVPKAQGVLLMSEGDNHESSDHSRILTIEGRDMNLPKEQRVRTTAHEVEEKIAELLNVLRSHQYWDENSIISGNKIPVENLGLNEAEFDIQDSTYLYSTQQSSMGYILSKRIPIMDEIDIINEVLLLLLGLPTVLFQVQGQKINYSTKVAVSHLSLGALGAILEPFMESAKEIMELRAAVDKICSAPVQEYGKVIQTLASAIHFELLDLKAYLADKQKQYQRHRKSYKQRTASLIELHATMSGKLAAVRFLLQFLKDRQFYALSSSDISKSVCTYATDVLSSLYDNICTFELCGDNMASTLLFRLFQQSIRPFFINLGCWLSGEPLDSKPEFLVQMASNVDLFSNEFWSNGCYVQSEVMGSSNSISIGKTVTYRIVPCFLSEESINQIVYTGKAIRIVQALMAEETFIAPAAMGLASKVYQSIFGVQSPIGTKKQGQNSVTVSMNSQFPYYHAILALQYRLTDDASLDSPAQSSNRTVLDTKSPAPDIDFQWRMQRKLADFIEEQYQSTNSILKSTLFTHSRLMWHLKGMVDFYFMVQGEVMHSFSTIISRKMISRRPWYDSYILEQTFDHVASQCGWKHTEFVKIRINNGRPGNQKVTRTHLSALQLQILDQIMFEYQLPWPLAGIIYSAEDAKRMYGRITCLLLQVKTAKHTMELISFFKSNSKPSPELNLFWKLRLRFLSTVNDIWSYLMMTVLDAQIKKFMSEIEGQGDVDDMIYRSQRFITVCFERCFLKERTAPLHRSLLTMLNLAVKFSALLSSFICDQEVGSIRQQQTVLAAASAANKRMDQTNWIGRGGRGGVRVDEDELSTGLEDEEDNDSYEGESEFLGVPAEQADKRKKLSSGDNDYDSIDGHDKYGVGDEVIAMALASTLIPAPIPAYPPRKVSHAGKKQKTGSVEASEPQDPQWNLLIPSSSYKDQLEVIEHEFDRCREFLAESLRIIVRSNAARGNANCQRQDYVRSGERRGVGGGEGDSNYLDGLILALSSKPIP</sequence>
<feature type="domain" description="Gamma tubulin complex component C-terminal" evidence="7">
    <location>
        <begin position="735"/>
        <end position="989"/>
    </location>
</feature>
<dbReference type="STRING" id="64571.A0A1Y2GAU4"/>
<comment type="subcellular location">
    <subcellularLocation>
        <location evidence="1">Cytoplasm</location>
        <location evidence="1">Cytoskeleton</location>
    </subcellularLocation>
</comment>
<evidence type="ECO:0000256" key="1">
    <source>
        <dbReference type="ARBA" id="ARBA00004245"/>
    </source>
</evidence>
<dbReference type="GO" id="GO:0051225">
    <property type="term" value="P:spindle assembly"/>
    <property type="evidence" value="ECO:0007669"/>
    <property type="project" value="TreeGrafter"/>
</dbReference>
<gene>
    <name evidence="9" type="ORF">BCR41DRAFT_425376</name>
</gene>
<dbReference type="AlphaFoldDB" id="A0A1Y2GAU4"/>
<dbReference type="GO" id="GO:0007020">
    <property type="term" value="P:microtubule nucleation"/>
    <property type="evidence" value="ECO:0007669"/>
    <property type="project" value="InterPro"/>
</dbReference>
<keyword evidence="5" id="KW-0206">Cytoskeleton</keyword>
<dbReference type="CDD" id="cd22572">
    <property type="entry name" value="GCP5_NTD"/>
    <property type="match status" value="1"/>
</dbReference>
<dbReference type="InterPro" id="IPR007259">
    <property type="entry name" value="GCP"/>
</dbReference>
<dbReference type="Proteomes" id="UP000193648">
    <property type="component" value="Unassembled WGS sequence"/>
</dbReference>
<dbReference type="GO" id="GO:0005816">
    <property type="term" value="C:spindle pole body"/>
    <property type="evidence" value="ECO:0007669"/>
    <property type="project" value="UniProtKB-ARBA"/>
</dbReference>
<dbReference type="Gene3D" id="1.20.120.1900">
    <property type="entry name" value="Gamma-tubulin complex, C-terminal domain"/>
    <property type="match status" value="1"/>
</dbReference>
<protein>
    <submittedName>
        <fullName evidence="9">Spc98 family-domain-containing protein</fullName>
    </submittedName>
</protein>